<sequence>MAVASGALVADGGRVVINDEQTSGNTEPAHATVFAKRKKSPTASRCFAVARTGTGNVPVSVPCLIQ</sequence>
<comment type="caution">
    <text evidence="1">The sequence shown here is derived from an EMBL/GenBank/DDBJ whole genome shotgun (WGS) entry which is preliminary data.</text>
</comment>
<gene>
    <name evidence="1" type="ORF">PQR57_27050</name>
</gene>
<reference evidence="1 2" key="1">
    <citation type="journal article" date="2024" name="Chem. Sci.">
        <title>Discovery of megapolipeptins by genome mining of a Burkholderiales bacteria collection.</title>
        <authorList>
            <person name="Paulo B.S."/>
            <person name="Recchia M.J.J."/>
            <person name="Lee S."/>
            <person name="Fergusson C.H."/>
            <person name="Romanowski S.B."/>
            <person name="Hernandez A."/>
            <person name="Krull N."/>
            <person name="Liu D.Y."/>
            <person name="Cavanagh H."/>
            <person name="Bos A."/>
            <person name="Gray C.A."/>
            <person name="Murphy B.T."/>
            <person name="Linington R.G."/>
            <person name="Eustaquio A.S."/>
        </authorList>
    </citation>
    <scope>NUCLEOTIDE SEQUENCE [LARGE SCALE GENOMIC DNA]</scope>
    <source>
        <strain evidence="1 2">RL17-350-BIC-A</strain>
    </source>
</reference>
<evidence type="ECO:0000313" key="2">
    <source>
        <dbReference type="Proteomes" id="UP001629230"/>
    </source>
</evidence>
<organism evidence="1 2">
    <name type="scientific">Paraburkholderia dipogonis</name>
    <dbReference type="NCBI Taxonomy" id="1211383"/>
    <lineage>
        <taxon>Bacteria</taxon>
        <taxon>Pseudomonadati</taxon>
        <taxon>Pseudomonadota</taxon>
        <taxon>Betaproteobacteria</taxon>
        <taxon>Burkholderiales</taxon>
        <taxon>Burkholderiaceae</taxon>
        <taxon>Paraburkholderia</taxon>
    </lineage>
</organism>
<accession>A0ABW9AVP6</accession>
<evidence type="ECO:0000313" key="1">
    <source>
        <dbReference type="EMBL" id="MFM0004672.1"/>
    </source>
</evidence>
<proteinExistence type="predicted"/>
<protein>
    <submittedName>
        <fullName evidence="1">Uncharacterized protein</fullName>
    </submittedName>
</protein>
<keyword evidence="2" id="KW-1185">Reference proteome</keyword>
<name>A0ABW9AVP6_9BURK</name>
<dbReference type="EMBL" id="JAQQEZ010000022">
    <property type="protein sequence ID" value="MFM0004672.1"/>
    <property type="molecule type" value="Genomic_DNA"/>
</dbReference>
<dbReference type="Proteomes" id="UP001629230">
    <property type="component" value="Unassembled WGS sequence"/>
</dbReference>